<keyword evidence="5 7" id="KW-0378">Hydrolase</keyword>
<comment type="similarity">
    <text evidence="2">Belongs to the peptidase M28 family. M28B subfamily.</text>
</comment>
<evidence type="ECO:0000256" key="3">
    <source>
        <dbReference type="ARBA" id="ARBA00022670"/>
    </source>
</evidence>
<proteinExistence type="inferred from homology"/>
<accession>A0A2C5YLD6</accession>
<evidence type="ECO:0000256" key="1">
    <source>
        <dbReference type="ARBA" id="ARBA00001947"/>
    </source>
</evidence>
<dbReference type="EMBL" id="NJES01000963">
    <property type="protein sequence ID" value="PHH68433.1"/>
    <property type="molecule type" value="Genomic_DNA"/>
</dbReference>
<evidence type="ECO:0000256" key="7">
    <source>
        <dbReference type="RuleBase" id="RU361240"/>
    </source>
</evidence>
<dbReference type="PANTHER" id="PTHR12147:SF26">
    <property type="entry name" value="PEPTIDASE M28 DOMAIN-CONTAINING PROTEIN"/>
    <property type="match status" value="1"/>
</dbReference>
<dbReference type="OrthoDB" id="10013407at2759"/>
<dbReference type="Pfam" id="PF04389">
    <property type="entry name" value="Peptidase_M28"/>
    <property type="match status" value="1"/>
</dbReference>
<dbReference type="InterPro" id="IPR045175">
    <property type="entry name" value="M28_fam"/>
</dbReference>
<comment type="cofactor">
    <cofactor evidence="1">
        <name>Zn(2+)</name>
        <dbReference type="ChEBI" id="CHEBI:29105"/>
    </cofactor>
</comment>
<evidence type="ECO:0000259" key="8">
    <source>
        <dbReference type="Pfam" id="PF04389"/>
    </source>
</evidence>
<evidence type="ECO:0000313" key="10">
    <source>
        <dbReference type="Proteomes" id="UP000226431"/>
    </source>
</evidence>
<sequence>MLLMLKNDNCRIGHLDSVHNGPGIHDNGSGSAALLAILSRLCDMGPTRNRVRFAWRDGEELDLQGSKHYVDKLSEAERNKIRFYFNYDMVGSRPPNWNVLSALTHDAVGADILVKALKSTERFKMSKDAPEAELHKSLSHVSRRRIAGWT</sequence>
<dbReference type="GO" id="GO:0008235">
    <property type="term" value="F:metalloexopeptidase activity"/>
    <property type="evidence" value="ECO:0007669"/>
    <property type="project" value="InterPro"/>
</dbReference>
<evidence type="ECO:0000313" key="9">
    <source>
        <dbReference type="EMBL" id="PHH68433.1"/>
    </source>
</evidence>
<organism evidence="9 10">
    <name type="scientific">Ophiocordyceps camponoti-rufipedis</name>
    <dbReference type="NCBI Taxonomy" id="2004952"/>
    <lineage>
        <taxon>Eukaryota</taxon>
        <taxon>Fungi</taxon>
        <taxon>Dikarya</taxon>
        <taxon>Ascomycota</taxon>
        <taxon>Pezizomycotina</taxon>
        <taxon>Sordariomycetes</taxon>
        <taxon>Hypocreomycetidae</taxon>
        <taxon>Hypocreales</taxon>
        <taxon>Ophiocordycipitaceae</taxon>
        <taxon>Ophiocordyceps</taxon>
    </lineage>
</organism>
<keyword evidence="4 7" id="KW-0479">Metal-binding</keyword>
<gene>
    <name evidence="9" type="ORF">CDD80_7521</name>
</gene>
<dbReference type="GO" id="GO:0006508">
    <property type="term" value="P:proteolysis"/>
    <property type="evidence" value="ECO:0007669"/>
    <property type="project" value="UniProtKB-KW"/>
</dbReference>
<dbReference type="STRING" id="2004952.A0A2C5YLD6"/>
<evidence type="ECO:0000256" key="4">
    <source>
        <dbReference type="ARBA" id="ARBA00022723"/>
    </source>
</evidence>
<comment type="caution">
    <text evidence="9">The sequence shown here is derived from an EMBL/GenBank/DDBJ whole genome shotgun (WGS) entry which is preliminary data.</text>
</comment>
<dbReference type="Gene3D" id="3.40.630.10">
    <property type="entry name" value="Zn peptidases"/>
    <property type="match status" value="1"/>
</dbReference>
<name>A0A2C5YLD6_9HYPO</name>
<dbReference type="EC" id="3.4.-.-" evidence="7"/>
<protein>
    <recommendedName>
        <fullName evidence="7">Peptide hydrolase</fullName>
        <ecNumber evidence="7">3.4.-.-</ecNumber>
    </recommendedName>
</protein>
<evidence type="ECO:0000256" key="6">
    <source>
        <dbReference type="ARBA" id="ARBA00022833"/>
    </source>
</evidence>
<dbReference type="PANTHER" id="PTHR12147">
    <property type="entry name" value="METALLOPEPTIDASE M28 FAMILY MEMBER"/>
    <property type="match status" value="1"/>
</dbReference>
<dbReference type="SUPFAM" id="SSF53187">
    <property type="entry name" value="Zn-dependent exopeptidases"/>
    <property type="match status" value="1"/>
</dbReference>
<evidence type="ECO:0000256" key="2">
    <source>
        <dbReference type="ARBA" id="ARBA00005634"/>
    </source>
</evidence>
<reference evidence="9 10" key="1">
    <citation type="submission" date="2017-06" db="EMBL/GenBank/DDBJ databases">
        <title>Ant-infecting Ophiocordyceps genomes reveal a high diversity of potential behavioral manipulation genes and a possible major role for enterotoxins.</title>
        <authorList>
            <person name="De Bekker C."/>
            <person name="Evans H.C."/>
            <person name="Brachmann A."/>
            <person name="Hughes D.P."/>
        </authorList>
    </citation>
    <scope>NUCLEOTIDE SEQUENCE [LARGE SCALE GENOMIC DNA]</scope>
    <source>
        <strain evidence="9 10">Map16</strain>
    </source>
</reference>
<dbReference type="Proteomes" id="UP000226431">
    <property type="component" value="Unassembled WGS sequence"/>
</dbReference>
<dbReference type="InterPro" id="IPR007484">
    <property type="entry name" value="Peptidase_M28"/>
</dbReference>
<evidence type="ECO:0000256" key="5">
    <source>
        <dbReference type="ARBA" id="ARBA00022801"/>
    </source>
</evidence>
<dbReference type="GO" id="GO:0046872">
    <property type="term" value="F:metal ion binding"/>
    <property type="evidence" value="ECO:0007669"/>
    <property type="project" value="UniProtKB-KW"/>
</dbReference>
<dbReference type="AlphaFoldDB" id="A0A2C5YLD6"/>
<feature type="domain" description="Peptidase M28" evidence="8">
    <location>
        <begin position="13"/>
        <end position="120"/>
    </location>
</feature>
<keyword evidence="3 7" id="KW-0645">Protease</keyword>
<keyword evidence="6 7" id="KW-0862">Zinc</keyword>
<keyword evidence="10" id="KW-1185">Reference proteome</keyword>